<reference evidence="1 2" key="1">
    <citation type="submission" date="2019-03" db="EMBL/GenBank/DDBJ databases">
        <authorList>
            <consortium name="Pathogen Informatics"/>
        </authorList>
    </citation>
    <scope>NUCLEOTIDE SEQUENCE [LARGE SCALE GENOMIC DNA]</scope>
    <source>
        <strain evidence="1 2">NCTC12998</strain>
    </source>
</reference>
<organism evidence="1 2">
    <name type="scientific">Raoultella planticola</name>
    <name type="common">Klebsiella planticola</name>
    <dbReference type="NCBI Taxonomy" id="575"/>
    <lineage>
        <taxon>Bacteria</taxon>
        <taxon>Pseudomonadati</taxon>
        <taxon>Pseudomonadota</taxon>
        <taxon>Gammaproteobacteria</taxon>
        <taxon>Enterobacterales</taxon>
        <taxon>Enterobacteriaceae</taxon>
        <taxon>Klebsiella/Raoultella group</taxon>
        <taxon>Raoultella</taxon>
    </lineage>
</organism>
<evidence type="ECO:0000313" key="1">
    <source>
        <dbReference type="EMBL" id="VFS63044.1"/>
    </source>
</evidence>
<dbReference type="AlphaFoldDB" id="A0A485APU6"/>
<dbReference type="EMBL" id="CAADJE010000021">
    <property type="protein sequence ID" value="VFS63044.1"/>
    <property type="molecule type" value="Genomic_DNA"/>
</dbReference>
<sequence length="92" mass="9956">MDIANSVCHASGRLRAQSRGTGISRFDVRHVIRPFGPSTPLAMAACVKQIVAGNGIESRSQAGTLYCWQTFGGRNEAYRARMRSGRAPPTYG</sequence>
<dbReference type="Proteomes" id="UP000345637">
    <property type="component" value="Unassembled WGS sequence"/>
</dbReference>
<protein>
    <submittedName>
        <fullName evidence="1">Uncharacterized protein</fullName>
    </submittedName>
</protein>
<name>A0A485APU6_RAOPL</name>
<proteinExistence type="predicted"/>
<gene>
    <name evidence="1" type="ORF">NCTC12998_02093</name>
</gene>
<accession>A0A485APU6</accession>
<evidence type="ECO:0000313" key="2">
    <source>
        <dbReference type="Proteomes" id="UP000345637"/>
    </source>
</evidence>